<feature type="transmembrane region" description="Helical" evidence="8">
    <location>
        <begin position="12"/>
        <end position="39"/>
    </location>
</feature>
<dbReference type="EMBL" id="JAPDRN010000011">
    <property type="protein sequence ID" value="KAJ9641710.1"/>
    <property type="molecule type" value="Genomic_DNA"/>
</dbReference>
<dbReference type="Proteomes" id="UP001172681">
    <property type="component" value="Unassembled WGS sequence"/>
</dbReference>
<keyword evidence="6 8" id="KW-0472">Membrane</keyword>
<dbReference type="GO" id="GO:0005351">
    <property type="term" value="F:carbohydrate:proton symporter activity"/>
    <property type="evidence" value="ECO:0007669"/>
    <property type="project" value="TreeGrafter"/>
</dbReference>
<dbReference type="PANTHER" id="PTHR48022">
    <property type="entry name" value="PLASTIDIC GLUCOSE TRANSPORTER 4"/>
    <property type="match status" value="1"/>
</dbReference>
<keyword evidence="3" id="KW-0813">Transport</keyword>
<keyword evidence="5 8" id="KW-1133">Transmembrane helix</keyword>
<feature type="transmembrane region" description="Helical" evidence="8">
    <location>
        <begin position="272"/>
        <end position="296"/>
    </location>
</feature>
<keyword evidence="11" id="KW-1185">Reference proteome</keyword>
<comment type="subcellular location">
    <subcellularLocation>
        <location evidence="1">Membrane</location>
        <topology evidence="1">Multi-pass membrane protein</topology>
    </subcellularLocation>
</comment>
<organism evidence="10 11">
    <name type="scientific">Knufia peltigerae</name>
    <dbReference type="NCBI Taxonomy" id="1002370"/>
    <lineage>
        <taxon>Eukaryota</taxon>
        <taxon>Fungi</taxon>
        <taxon>Dikarya</taxon>
        <taxon>Ascomycota</taxon>
        <taxon>Pezizomycotina</taxon>
        <taxon>Eurotiomycetes</taxon>
        <taxon>Chaetothyriomycetidae</taxon>
        <taxon>Chaetothyriales</taxon>
        <taxon>Trichomeriaceae</taxon>
        <taxon>Knufia</taxon>
    </lineage>
</organism>
<keyword evidence="4 8" id="KW-0812">Transmembrane</keyword>
<accession>A0AA38YAY5</accession>
<evidence type="ECO:0000256" key="3">
    <source>
        <dbReference type="ARBA" id="ARBA00022448"/>
    </source>
</evidence>
<dbReference type="PROSITE" id="PS00216">
    <property type="entry name" value="SUGAR_TRANSPORT_1"/>
    <property type="match status" value="1"/>
</dbReference>
<protein>
    <recommendedName>
        <fullName evidence="9">Major facilitator superfamily (MFS) profile domain-containing protein</fullName>
    </recommendedName>
</protein>
<feature type="transmembrane region" description="Helical" evidence="8">
    <location>
        <begin position="373"/>
        <end position="396"/>
    </location>
</feature>
<dbReference type="InterPro" id="IPR005828">
    <property type="entry name" value="MFS_sugar_transport-like"/>
</dbReference>
<evidence type="ECO:0000256" key="8">
    <source>
        <dbReference type="SAM" id="Phobius"/>
    </source>
</evidence>
<dbReference type="InterPro" id="IPR003663">
    <property type="entry name" value="Sugar/inositol_transpt"/>
</dbReference>
<evidence type="ECO:0000313" key="11">
    <source>
        <dbReference type="Proteomes" id="UP001172681"/>
    </source>
</evidence>
<comment type="caution">
    <text evidence="10">The sequence shown here is derived from an EMBL/GenBank/DDBJ whole genome shotgun (WGS) entry which is preliminary data.</text>
</comment>
<dbReference type="SUPFAM" id="SSF103473">
    <property type="entry name" value="MFS general substrate transporter"/>
    <property type="match status" value="1"/>
</dbReference>
<proteinExistence type="inferred from homology"/>
<dbReference type="PROSITE" id="PS00217">
    <property type="entry name" value="SUGAR_TRANSPORT_2"/>
    <property type="match status" value="1"/>
</dbReference>
<evidence type="ECO:0000259" key="9">
    <source>
        <dbReference type="PROSITE" id="PS50850"/>
    </source>
</evidence>
<sequence length="514" mass="55919">MASTHKAKANRYNFALAFFVALGSFSYGFNSSIIGSVIGQPSFYSYMNFVATSNYGGSIIGAANGMYAAAGVIGSLSVFWMLDVMGRKKGIQIAALLCLISAAVQAGSVHIAMFLVGRFFNGLAIGWINCSVPIYISEISPASQRGRIVGSHGFVICCGYAVSNWCGFGTFYETNGTIQWRLLLALQCVAPLLLALGSPWVPESPRWLVNNGRHDEGLSVLEKLHANADDPQHVNAKVEFTEIRAQLVWDRSHDDLNTFWKMMKAPTIRKRMLYGFWTQAACQSTGVLVIANYMFIILGNLGISPANSLMLLAFYNTWAAFLNWINSLIIDRFGRKPIIIGCLVGCVCVLIVETILVSRYGGAGNTNKVGSGFALLFIFLFATFYGCGLDVSSYVYCCEIFPTSVRAKGVGFSTAGLFLMTTRLTDSGANKVVTSAMLPLIIFKFPETKGLSLEEIGVLFGDEAPVNSSQPGERDDMELRQGSNDTDLGTKKTSELDHVTSTYLIEDAEKGHPL</sequence>
<evidence type="ECO:0000256" key="6">
    <source>
        <dbReference type="ARBA" id="ARBA00023136"/>
    </source>
</evidence>
<dbReference type="PROSITE" id="PS50850">
    <property type="entry name" value="MFS"/>
    <property type="match status" value="1"/>
</dbReference>
<dbReference type="Gene3D" id="1.20.1250.20">
    <property type="entry name" value="MFS general substrate transporter like domains"/>
    <property type="match status" value="1"/>
</dbReference>
<dbReference type="InterPro" id="IPR036259">
    <property type="entry name" value="MFS_trans_sf"/>
</dbReference>
<feature type="transmembrane region" description="Helical" evidence="8">
    <location>
        <begin position="308"/>
        <end position="326"/>
    </location>
</feature>
<dbReference type="Pfam" id="PF00083">
    <property type="entry name" value="Sugar_tr"/>
    <property type="match status" value="1"/>
</dbReference>
<dbReference type="InterPro" id="IPR020846">
    <property type="entry name" value="MFS_dom"/>
</dbReference>
<evidence type="ECO:0000256" key="1">
    <source>
        <dbReference type="ARBA" id="ARBA00004141"/>
    </source>
</evidence>
<feature type="region of interest" description="Disordered" evidence="7">
    <location>
        <begin position="464"/>
        <end position="495"/>
    </location>
</feature>
<feature type="domain" description="Major facilitator superfamily (MFS) profile" evidence="9">
    <location>
        <begin position="16"/>
        <end position="465"/>
    </location>
</feature>
<reference evidence="10" key="1">
    <citation type="submission" date="2022-10" db="EMBL/GenBank/DDBJ databases">
        <title>Culturing micro-colonial fungi from biological soil crusts in the Mojave desert and describing Neophaeococcomyces mojavensis, and introducing the new genera and species Taxawa tesnikishii.</title>
        <authorList>
            <person name="Kurbessoian T."/>
            <person name="Stajich J.E."/>
        </authorList>
    </citation>
    <scope>NUCLEOTIDE SEQUENCE</scope>
    <source>
        <strain evidence="10">TK_35</strain>
    </source>
</reference>
<dbReference type="GO" id="GO:0016020">
    <property type="term" value="C:membrane"/>
    <property type="evidence" value="ECO:0007669"/>
    <property type="project" value="UniProtKB-SubCell"/>
</dbReference>
<feature type="transmembrane region" description="Helical" evidence="8">
    <location>
        <begin position="338"/>
        <end position="361"/>
    </location>
</feature>
<feature type="transmembrane region" description="Helical" evidence="8">
    <location>
        <begin position="59"/>
        <end position="82"/>
    </location>
</feature>
<dbReference type="AlphaFoldDB" id="A0AA38YAY5"/>
<dbReference type="InterPro" id="IPR050360">
    <property type="entry name" value="MFS_Sugar_Transporters"/>
</dbReference>
<comment type="similarity">
    <text evidence="2">Belongs to the major facilitator superfamily. Sugar transporter (TC 2.A.1.1) family.</text>
</comment>
<dbReference type="PRINTS" id="PR00171">
    <property type="entry name" value="SUGRTRNSPORT"/>
</dbReference>
<name>A0AA38YAY5_9EURO</name>
<feature type="transmembrane region" description="Helical" evidence="8">
    <location>
        <begin position="94"/>
        <end position="113"/>
    </location>
</feature>
<evidence type="ECO:0000313" key="10">
    <source>
        <dbReference type="EMBL" id="KAJ9641710.1"/>
    </source>
</evidence>
<evidence type="ECO:0000256" key="4">
    <source>
        <dbReference type="ARBA" id="ARBA00022692"/>
    </source>
</evidence>
<feature type="transmembrane region" description="Helical" evidence="8">
    <location>
        <begin position="148"/>
        <end position="172"/>
    </location>
</feature>
<dbReference type="PANTHER" id="PTHR48022:SF38">
    <property type="entry name" value="MAJOR FACILITATOR SUPERFAMILY (MFS) PROFILE DOMAIN-CONTAINING PROTEIN-RELATED"/>
    <property type="match status" value="1"/>
</dbReference>
<dbReference type="InterPro" id="IPR005829">
    <property type="entry name" value="Sugar_transporter_CS"/>
</dbReference>
<evidence type="ECO:0000256" key="5">
    <source>
        <dbReference type="ARBA" id="ARBA00022989"/>
    </source>
</evidence>
<gene>
    <name evidence="10" type="ORF">H2204_002772</name>
</gene>
<evidence type="ECO:0000256" key="2">
    <source>
        <dbReference type="ARBA" id="ARBA00010992"/>
    </source>
</evidence>
<evidence type="ECO:0000256" key="7">
    <source>
        <dbReference type="SAM" id="MobiDB-lite"/>
    </source>
</evidence>